<dbReference type="PROSITE" id="PS01064">
    <property type="entry name" value="PYRIDOX_OXIDASE"/>
    <property type="match status" value="1"/>
</dbReference>
<comment type="subunit">
    <text evidence="5">Homodimer.</text>
</comment>
<feature type="binding site" evidence="5">
    <location>
        <begin position="193"/>
        <end position="195"/>
    </location>
    <ligand>
        <name>substrate</name>
    </ligand>
</feature>
<feature type="binding site" evidence="5">
    <location>
        <position position="107"/>
    </location>
    <ligand>
        <name>FMN</name>
        <dbReference type="ChEBI" id="CHEBI:58210"/>
    </ligand>
</feature>
<feature type="binding site" evidence="5">
    <location>
        <position position="125"/>
    </location>
    <ligand>
        <name>substrate</name>
    </ligand>
</feature>
<dbReference type="Gene3D" id="2.30.110.10">
    <property type="entry name" value="Electron Transport, Fmn-binding Protein, Chain A"/>
    <property type="match status" value="1"/>
</dbReference>
<feature type="domain" description="Pyridoxine 5'-phosphate oxidase dimerisation C-terminal" evidence="7">
    <location>
        <begin position="174"/>
        <end position="215"/>
    </location>
</feature>
<dbReference type="SUPFAM" id="SSF50475">
    <property type="entry name" value="FMN-binding split barrel"/>
    <property type="match status" value="1"/>
</dbReference>
<feature type="binding site" evidence="5">
    <location>
        <position position="85"/>
    </location>
    <ligand>
        <name>FMN</name>
        <dbReference type="ChEBI" id="CHEBI:58210"/>
    </ligand>
</feature>
<feature type="binding site" evidence="5">
    <location>
        <position position="197"/>
    </location>
    <ligand>
        <name>FMN</name>
        <dbReference type="ChEBI" id="CHEBI:58210"/>
    </ligand>
</feature>
<keyword evidence="2 5" id="KW-0285">Flavoprotein</keyword>
<comment type="caution">
    <text evidence="5">Lacks conserved residue(s) required for the propagation of feature annotation.</text>
</comment>
<protein>
    <recommendedName>
        <fullName evidence="5">Pyridoxine/pyridoxamine 5'-phosphate oxidase</fullName>
        <ecNumber evidence="5">1.4.3.5</ecNumber>
    </recommendedName>
    <alternativeName>
        <fullName evidence="5">PNP/PMP oxidase</fullName>
        <shortName evidence="5">PNPOx</shortName>
    </alternativeName>
    <alternativeName>
        <fullName evidence="5">Pyridoxal 5'-phosphate synthase</fullName>
    </alternativeName>
</protein>
<comment type="pathway">
    <text evidence="5">Cofactor metabolism; pyridoxal 5'-phosphate salvage; pyridoxal 5'-phosphate from pyridoxamine 5'-phosphate: step 1/1.</text>
</comment>
<keyword evidence="5" id="KW-0664">Pyridoxine biosynthesis</keyword>
<dbReference type="InterPro" id="IPR019740">
    <property type="entry name" value="Pyridox_Oxase_CS"/>
</dbReference>
<feature type="binding site" evidence="5">
    <location>
        <begin position="63"/>
        <end position="68"/>
    </location>
    <ligand>
        <name>FMN</name>
        <dbReference type="ChEBI" id="CHEBI:58210"/>
    </ligand>
</feature>
<dbReference type="InterPro" id="IPR011576">
    <property type="entry name" value="Pyridox_Oxase_N"/>
</dbReference>
<feature type="binding site" evidence="5">
    <location>
        <begin position="142"/>
        <end position="143"/>
    </location>
    <ligand>
        <name>FMN</name>
        <dbReference type="ChEBI" id="CHEBI:58210"/>
    </ligand>
</feature>
<dbReference type="Pfam" id="PF10590">
    <property type="entry name" value="PNP_phzG_C"/>
    <property type="match status" value="1"/>
</dbReference>
<keyword evidence="9" id="KW-1185">Reference proteome</keyword>
<evidence type="ECO:0000256" key="1">
    <source>
        <dbReference type="ARBA" id="ARBA00007301"/>
    </source>
</evidence>
<sequence>MAKELHDYRKSYEKGELLEENLGEYPWMLFQQWFEEAEQSGEVEEPNAVAVSTIGEDGFPKTRIVLLKATDKNTFTFYTNYTSEKGQAIAHNNHICLSFFWPGLERQVIIKGIAKKTDPQTADAYFASRPKGSQLGAWASDQSLRITSREVLEKSLKALEEKYANKEVPRPPHWGGFTVTSHEMEFWQGRPNRLHDRIRYVVNDQGEWIKERLAP</sequence>
<feature type="binding site" evidence="5">
    <location>
        <begin position="78"/>
        <end position="79"/>
    </location>
    <ligand>
        <name>FMN</name>
        <dbReference type="ChEBI" id="CHEBI:58210"/>
    </ligand>
</feature>
<feature type="binding site" evidence="5">
    <location>
        <position position="68"/>
    </location>
    <ligand>
        <name>substrate</name>
    </ligand>
</feature>
<dbReference type="EMBL" id="BAAAFG010000001">
    <property type="protein sequence ID" value="GAA0871013.1"/>
    <property type="molecule type" value="Genomic_DNA"/>
</dbReference>
<evidence type="ECO:0000256" key="2">
    <source>
        <dbReference type="ARBA" id="ARBA00022630"/>
    </source>
</evidence>
<dbReference type="Pfam" id="PF01243">
    <property type="entry name" value="PNPOx_N"/>
    <property type="match status" value="1"/>
</dbReference>
<proteinExistence type="inferred from homology"/>
<dbReference type="NCBIfam" id="TIGR00558">
    <property type="entry name" value="pdxH"/>
    <property type="match status" value="1"/>
</dbReference>
<evidence type="ECO:0000259" key="7">
    <source>
        <dbReference type="Pfam" id="PF10590"/>
    </source>
</evidence>
<dbReference type="InterPro" id="IPR000659">
    <property type="entry name" value="Pyridox_Oxase"/>
</dbReference>
<accession>A0ABP3XS85</accession>
<dbReference type="EC" id="1.4.3.5" evidence="5"/>
<comment type="pathway">
    <text evidence="5">Cofactor metabolism; pyridoxal 5'-phosphate salvage; pyridoxal 5'-phosphate from pyridoxine 5'-phosphate: step 1/1.</text>
</comment>
<dbReference type="InterPro" id="IPR019576">
    <property type="entry name" value="Pyridoxamine_oxidase_dimer_C"/>
</dbReference>
<dbReference type="PANTHER" id="PTHR10851:SF0">
    <property type="entry name" value="PYRIDOXINE-5'-PHOSPHATE OXIDASE"/>
    <property type="match status" value="1"/>
</dbReference>
<evidence type="ECO:0000256" key="4">
    <source>
        <dbReference type="ARBA" id="ARBA00023002"/>
    </source>
</evidence>
<dbReference type="PIRSF" id="PIRSF000190">
    <property type="entry name" value="Pyd_amn-ph_oxd"/>
    <property type="match status" value="1"/>
</dbReference>
<comment type="similarity">
    <text evidence="1 5">Belongs to the pyridoxamine 5'-phosphate oxidase family.</text>
</comment>
<comment type="caution">
    <text evidence="8">The sequence shown here is derived from an EMBL/GenBank/DDBJ whole genome shotgun (WGS) entry which is preliminary data.</text>
</comment>
<name>A0ABP3XS85_9FLAO</name>
<keyword evidence="4 5" id="KW-0560">Oxidoreductase</keyword>
<dbReference type="HAMAP" id="MF_01629">
    <property type="entry name" value="PdxH"/>
    <property type="match status" value="1"/>
</dbReference>
<keyword evidence="3 5" id="KW-0288">FMN</keyword>
<comment type="catalytic activity">
    <reaction evidence="5">
        <text>pyridoxine 5'-phosphate + O2 = pyridoxal 5'-phosphate + H2O2</text>
        <dbReference type="Rhea" id="RHEA:15149"/>
        <dbReference type="ChEBI" id="CHEBI:15379"/>
        <dbReference type="ChEBI" id="CHEBI:16240"/>
        <dbReference type="ChEBI" id="CHEBI:58589"/>
        <dbReference type="ChEBI" id="CHEBI:597326"/>
        <dbReference type="EC" id="1.4.3.5"/>
    </reaction>
</comment>
<evidence type="ECO:0000313" key="8">
    <source>
        <dbReference type="EMBL" id="GAA0871013.1"/>
    </source>
</evidence>
<evidence type="ECO:0000313" key="9">
    <source>
        <dbReference type="Proteomes" id="UP001500507"/>
    </source>
</evidence>
<comment type="cofactor">
    <cofactor evidence="5">
        <name>FMN</name>
        <dbReference type="ChEBI" id="CHEBI:58210"/>
    </cofactor>
    <text evidence="5">Binds 1 FMN per subunit.</text>
</comment>
<reference evidence="9" key="1">
    <citation type="journal article" date="2019" name="Int. J. Syst. Evol. Microbiol.">
        <title>The Global Catalogue of Microorganisms (GCM) 10K type strain sequencing project: providing services to taxonomists for standard genome sequencing and annotation.</title>
        <authorList>
            <consortium name="The Broad Institute Genomics Platform"/>
            <consortium name="The Broad Institute Genome Sequencing Center for Infectious Disease"/>
            <person name="Wu L."/>
            <person name="Ma J."/>
        </authorList>
    </citation>
    <scope>NUCLEOTIDE SEQUENCE [LARGE SCALE GENOMIC DNA]</scope>
    <source>
        <strain evidence="9">JCM 16082</strain>
    </source>
</reference>
<comment type="function">
    <text evidence="5">Catalyzes the oxidation of either pyridoxine 5'-phosphate (PNP) or pyridoxamine 5'-phosphate (PMP) into pyridoxal 5'-phosphate (PLP).</text>
</comment>
<dbReference type="Proteomes" id="UP001500507">
    <property type="component" value="Unassembled WGS sequence"/>
</dbReference>
<comment type="catalytic activity">
    <reaction evidence="5">
        <text>pyridoxamine 5'-phosphate + O2 + H2O = pyridoxal 5'-phosphate + H2O2 + NH4(+)</text>
        <dbReference type="Rhea" id="RHEA:15817"/>
        <dbReference type="ChEBI" id="CHEBI:15377"/>
        <dbReference type="ChEBI" id="CHEBI:15379"/>
        <dbReference type="ChEBI" id="CHEBI:16240"/>
        <dbReference type="ChEBI" id="CHEBI:28938"/>
        <dbReference type="ChEBI" id="CHEBI:58451"/>
        <dbReference type="ChEBI" id="CHEBI:597326"/>
        <dbReference type="EC" id="1.4.3.5"/>
    </reaction>
</comment>
<evidence type="ECO:0000259" key="6">
    <source>
        <dbReference type="Pfam" id="PF01243"/>
    </source>
</evidence>
<evidence type="ECO:0000256" key="3">
    <source>
        <dbReference type="ARBA" id="ARBA00022643"/>
    </source>
</evidence>
<dbReference type="NCBIfam" id="NF004231">
    <property type="entry name" value="PRK05679.1"/>
    <property type="match status" value="1"/>
</dbReference>
<dbReference type="PANTHER" id="PTHR10851">
    <property type="entry name" value="PYRIDOXINE-5-PHOSPHATE OXIDASE"/>
    <property type="match status" value="1"/>
</dbReference>
<feature type="binding site" evidence="5">
    <location>
        <position position="133"/>
    </location>
    <ligand>
        <name>substrate</name>
    </ligand>
</feature>
<gene>
    <name evidence="5 8" type="primary">pdxH</name>
    <name evidence="8" type="ORF">GCM10009117_01580</name>
</gene>
<dbReference type="RefSeq" id="WP_343762564.1">
    <property type="nucleotide sequence ID" value="NZ_BAAAFG010000001.1"/>
</dbReference>
<feature type="binding site" evidence="5">
    <location>
        <position position="129"/>
    </location>
    <ligand>
        <name>substrate</name>
    </ligand>
</feature>
<evidence type="ECO:0000256" key="5">
    <source>
        <dbReference type="HAMAP-Rule" id="MF_01629"/>
    </source>
</evidence>
<organism evidence="8 9">
    <name type="scientific">Gangjinia marincola</name>
    <dbReference type="NCBI Taxonomy" id="578463"/>
    <lineage>
        <taxon>Bacteria</taxon>
        <taxon>Pseudomonadati</taxon>
        <taxon>Bacteroidota</taxon>
        <taxon>Flavobacteriia</taxon>
        <taxon>Flavobacteriales</taxon>
        <taxon>Flavobacteriaceae</taxon>
        <taxon>Gangjinia</taxon>
    </lineage>
</organism>
<feature type="domain" description="Pyridoxamine 5'-phosphate oxidase N-terminal" evidence="6">
    <location>
        <begin position="41"/>
        <end position="160"/>
    </location>
</feature>
<dbReference type="InterPro" id="IPR012349">
    <property type="entry name" value="Split_barrel_FMN-bd"/>
</dbReference>
<feature type="binding site" evidence="5">
    <location>
        <position position="187"/>
    </location>
    <ligand>
        <name>FMN</name>
        <dbReference type="ChEBI" id="CHEBI:58210"/>
    </ligand>
</feature>